<proteinExistence type="predicted"/>
<dbReference type="AlphaFoldDB" id="A0A0A9B7W2"/>
<organism evidence="1">
    <name type="scientific">Arundo donax</name>
    <name type="common">Giant reed</name>
    <name type="synonym">Donax arundinaceus</name>
    <dbReference type="NCBI Taxonomy" id="35708"/>
    <lineage>
        <taxon>Eukaryota</taxon>
        <taxon>Viridiplantae</taxon>
        <taxon>Streptophyta</taxon>
        <taxon>Embryophyta</taxon>
        <taxon>Tracheophyta</taxon>
        <taxon>Spermatophyta</taxon>
        <taxon>Magnoliopsida</taxon>
        <taxon>Liliopsida</taxon>
        <taxon>Poales</taxon>
        <taxon>Poaceae</taxon>
        <taxon>PACMAD clade</taxon>
        <taxon>Arundinoideae</taxon>
        <taxon>Arundineae</taxon>
        <taxon>Arundo</taxon>
    </lineage>
</organism>
<protein>
    <submittedName>
        <fullName evidence="1">Uncharacterized protein</fullName>
    </submittedName>
</protein>
<reference evidence="1" key="1">
    <citation type="submission" date="2014-09" db="EMBL/GenBank/DDBJ databases">
        <authorList>
            <person name="Magalhaes I.L.F."/>
            <person name="Oliveira U."/>
            <person name="Santos F.R."/>
            <person name="Vidigal T.H.D.A."/>
            <person name="Brescovit A.D."/>
            <person name="Santos A.J."/>
        </authorList>
    </citation>
    <scope>NUCLEOTIDE SEQUENCE</scope>
    <source>
        <tissue evidence="1">Shoot tissue taken approximately 20 cm above the soil surface</tissue>
    </source>
</reference>
<name>A0A0A9B7W2_ARUDO</name>
<dbReference type="EMBL" id="GBRH01238469">
    <property type="protein sequence ID" value="JAD59426.1"/>
    <property type="molecule type" value="Transcribed_RNA"/>
</dbReference>
<sequence length="32" mass="3759">MLLRWPWPSDVSALRAWSRSHRCDCSACFSHP</sequence>
<evidence type="ECO:0000313" key="1">
    <source>
        <dbReference type="EMBL" id="JAD59426.1"/>
    </source>
</evidence>
<reference evidence="1" key="2">
    <citation type="journal article" date="2015" name="Data Brief">
        <title>Shoot transcriptome of the giant reed, Arundo donax.</title>
        <authorList>
            <person name="Barrero R.A."/>
            <person name="Guerrero F.D."/>
            <person name="Moolhuijzen P."/>
            <person name="Goolsby J.A."/>
            <person name="Tidwell J."/>
            <person name="Bellgard S.E."/>
            <person name="Bellgard M.I."/>
        </authorList>
    </citation>
    <scope>NUCLEOTIDE SEQUENCE</scope>
    <source>
        <tissue evidence="1">Shoot tissue taken approximately 20 cm above the soil surface</tissue>
    </source>
</reference>
<accession>A0A0A9B7W2</accession>